<keyword evidence="3" id="KW-1185">Reference proteome</keyword>
<accession>A0AAD4HEM1</accession>
<dbReference type="RefSeq" id="XP_041219364.1">
    <property type="nucleotide sequence ID" value="XM_041373165.1"/>
</dbReference>
<feature type="region of interest" description="Disordered" evidence="1">
    <location>
        <begin position="1"/>
        <end position="25"/>
    </location>
</feature>
<gene>
    <name evidence="2" type="ORF">F5891DRAFT_762096</name>
</gene>
<dbReference type="EMBL" id="JABBWK010000090">
    <property type="protein sequence ID" value="KAG1893788.1"/>
    <property type="molecule type" value="Genomic_DNA"/>
</dbReference>
<dbReference type="AlphaFoldDB" id="A0AAD4HEM1"/>
<dbReference type="Proteomes" id="UP001195769">
    <property type="component" value="Unassembled WGS sequence"/>
</dbReference>
<organism evidence="2 3">
    <name type="scientific">Suillus fuscotomentosus</name>
    <dbReference type="NCBI Taxonomy" id="1912939"/>
    <lineage>
        <taxon>Eukaryota</taxon>
        <taxon>Fungi</taxon>
        <taxon>Dikarya</taxon>
        <taxon>Basidiomycota</taxon>
        <taxon>Agaricomycotina</taxon>
        <taxon>Agaricomycetes</taxon>
        <taxon>Agaricomycetidae</taxon>
        <taxon>Boletales</taxon>
        <taxon>Suillineae</taxon>
        <taxon>Suillaceae</taxon>
        <taxon>Suillus</taxon>
    </lineage>
</organism>
<dbReference type="GeneID" id="64667463"/>
<feature type="region of interest" description="Disordered" evidence="1">
    <location>
        <begin position="110"/>
        <end position="131"/>
    </location>
</feature>
<feature type="compositionally biased region" description="Polar residues" evidence="1">
    <location>
        <begin position="110"/>
        <end position="128"/>
    </location>
</feature>
<proteinExistence type="predicted"/>
<evidence type="ECO:0000256" key="1">
    <source>
        <dbReference type="SAM" id="MobiDB-lite"/>
    </source>
</evidence>
<evidence type="ECO:0000313" key="2">
    <source>
        <dbReference type="EMBL" id="KAG1893788.1"/>
    </source>
</evidence>
<evidence type="ECO:0000313" key="3">
    <source>
        <dbReference type="Proteomes" id="UP001195769"/>
    </source>
</evidence>
<reference evidence="2" key="1">
    <citation type="journal article" date="2020" name="New Phytol.">
        <title>Comparative genomics reveals dynamic genome evolution in host specialist ectomycorrhizal fungi.</title>
        <authorList>
            <person name="Lofgren L.A."/>
            <person name="Nguyen N.H."/>
            <person name="Vilgalys R."/>
            <person name="Ruytinx J."/>
            <person name="Liao H.L."/>
            <person name="Branco S."/>
            <person name="Kuo A."/>
            <person name="LaButti K."/>
            <person name="Lipzen A."/>
            <person name="Andreopoulos W."/>
            <person name="Pangilinan J."/>
            <person name="Riley R."/>
            <person name="Hundley H."/>
            <person name="Na H."/>
            <person name="Barry K."/>
            <person name="Grigoriev I.V."/>
            <person name="Stajich J.E."/>
            <person name="Kennedy P.G."/>
        </authorList>
    </citation>
    <scope>NUCLEOTIDE SEQUENCE</scope>
    <source>
        <strain evidence="2">FC203</strain>
    </source>
</reference>
<comment type="caution">
    <text evidence="2">The sequence shown here is derived from an EMBL/GenBank/DDBJ whole genome shotgun (WGS) entry which is preliminary data.</text>
</comment>
<feature type="compositionally biased region" description="Low complexity" evidence="1">
    <location>
        <begin position="15"/>
        <end position="25"/>
    </location>
</feature>
<protein>
    <submittedName>
        <fullName evidence="2">Uncharacterized protein</fullName>
    </submittedName>
</protein>
<name>A0AAD4HEM1_9AGAM</name>
<sequence>MTKYGKDFWDADTNPTSSPASPSSSLHWRNLLSSLPFSIGHANAPQSIPLEPRRWNFNLFPRGSSISTVEVAAGRKKNRIYVSPPSAAELARAEAAAAAAAQRTNGNEAGSLTQVGQTQAVSGTQVSQGRPAEMQPGISLVVPGTQVSQGQPTGTQGAGGGTEVSCEVRCCGLFFSCGGPSSHQ</sequence>